<proteinExistence type="inferred from homology"/>
<dbReference type="EMBL" id="JACHVA010000118">
    <property type="protein sequence ID" value="MBC2603145.1"/>
    <property type="molecule type" value="Genomic_DNA"/>
</dbReference>
<dbReference type="InterPro" id="IPR050090">
    <property type="entry name" value="Tyrosine_recombinase_XerCD"/>
</dbReference>
<dbReference type="Pfam" id="PF00589">
    <property type="entry name" value="Phage_integrase"/>
    <property type="match status" value="1"/>
</dbReference>
<feature type="domain" description="Core-binding (CB)" evidence="7">
    <location>
        <begin position="1"/>
        <end position="78"/>
    </location>
</feature>
<protein>
    <submittedName>
        <fullName evidence="8">Integron integrase</fullName>
    </submittedName>
</protein>
<evidence type="ECO:0000256" key="2">
    <source>
        <dbReference type="ARBA" id="ARBA00022908"/>
    </source>
</evidence>
<keyword evidence="9" id="KW-1185">Reference proteome</keyword>
<organism evidence="8 9">
    <name type="scientific">Puniceicoccus vermicola</name>
    <dbReference type="NCBI Taxonomy" id="388746"/>
    <lineage>
        <taxon>Bacteria</taxon>
        <taxon>Pseudomonadati</taxon>
        <taxon>Verrucomicrobiota</taxon>
        <taxon>Opitutia</taxon>
        <taxon>Puniceicoccales</taxon>
        <taxon>Puniceicoccaceae</taxon>
        <taxon>Puniceicoccus</taxon>
    </lineage>
</organism>
<gene>
    <name evidence="8" type="ORF">H5P30_15280</name>
</gene>
<evidence type="ECO:0000313" key="8">
    <source>
        <dbReference type="EMBL" id="MBC2603145.1"/>
    </source>
</evidence>
<dbReference type="InterPro" id="IPR010998">
    <property type="entry name" value="Integrase_recombinase_N"/>
</dbReference>
<evidence type="ECO:0000313" key="9">
    <source>
        <dbReference type="Proteomes" id="UP000525652"/>
    </source>
</evidence>
<feature type="domain" description="Tyr recombinase" evidence="6">
    <location>
        <begin position="96"/>
        <end position="312"/>
    </location>
</feature>
<reference evidence="8 9" key="1">
    <citation type="submission" date="2020-07" db="EMBL/GenBank/DDBJ databases">
        <authorList>
            <person name="Feng X."/>
        </authorList>
    </citation>
    <scope>NUCLEOTIDE SEQUENCE [LARGE SCALE GENOMIC DNA]</scope>
    <source>
        <strain evidence="8 9">JCM14086</strain>
    </source>
</reference>
<dbReference type="InterPro" id="IPR013762">
    <property type="entry name" value="Integrase-like_cat_sf"/>
</dbReference>
<dbReference type="Proteomes" id="UP000525652">
    <property type="component" value="Unassembled WGS sequence"/>
</dbReference>
<dbReference type="NCBIfam" id="TIGR02249">
    <property type="entry name" value="integrase_gron"/>
    <property type="match status" value="1"/>
</dbReference>
<dbReference type="PANTHER" id="PTHR30349:SF64">
    <property type="entry name" value="PROPHAGE INTEGRASE INTD-RELATED"/>
    <property type="match status" value="1"/>
</dbReference>
<dbReference type="InterPro" id="IPR011010">
    <property type="entry name" value="DNA_brk_join_enz"/>
</dbReference>
<dbReference type="PANTHER" id="PTHR30349">
    <property type="entry name" value="PHAGE INTEGRASE-RELATED"/>
    <property type="match status" value="1"/>
</dbReference>
<keyword evidence="2" id="KW-0229">DNA integration</keyword>
<dbReference type="AlphaFoldDB" id="A0A7X1B031"/>
<dbReference type="InterPro" id="IPR044068">
    <property type="entry name" value="CB"/>
</dbReference>
<dbReference type="Gene3D" id="1.10.443.10">
    <property type="entry name" value="Intergrase catalytic core"/>
    <property type="match status" value="1"/>
</dbReference>
<evidence type="ECO:0000259" key="6">
    <source>
        <dbReference type="PROSITE" id="PS51898"/>
    </source>
</evidence>
<evidence type="ECO:0000259" key="7">
    <source>
        <dbReference type="PROSITE" id="PS51900"/>
    </source>
</evidence>
<dbReference type="InterPro" id="IPR011946">
    <property type="entry name" value="Integrase_integron-type"/>
</dbReference>
<comment type="similarity">
    <text evidence="1">Belongs to the 'phage' integrase family.</text>
</comment>
<dbReference type="PROSITE" id="PS51900">
    <property type="entry name" value="CB"/>
    <property type="match status" value="1"/>
</dbReference>
<evidence type="ECO:0000256" key="1">
    <source>
        <dbReference type="ARBA" id="ARBA00008857"/>
    </source>
</evidence>
<dbReference type="PROSITE" id="PS51898">
    <property type="entry name" value="TYR_RECOMBINASE"/>
    <property type="match status" value="1"/>
</dbReference>
<dbReference type="Gene3D" id="1.10.150.130">
    <property type="match status" value="1"/>
</dbReference>
<dbReference type="GO" id="GO:0006310">
    <property type="term" value="P:DNA recombination"/>
    <property type="evidence" value="ECO:0007669"/>
    <property type="project" value="UniProtKB-KW"/>
</dbReference>
<dbReference type="Pfam" id="PF13495">
    <property type="entry name" value="Phage_int_SAM_4"/>
    <property type="match status" value="1"/>
</dbReference>
<name>A0A7X1B031_9BACT</name>
<dbReference type="GO" id="GO:0003677">
    <property type="term" value="F:DNA binding"/>
    <property type="evidence" value="ECO:0007669"/>
    <property type="project" value="UniProtKB-UniRule"/>
</dbReference>
<dbReference type="InterPro" id="IPR004107">
    <property type="entry name" value="Integrase_SAM-like_N"/>
</dbReference>
<dbReference type="GO" id="GO:0015074">
    <property type="term" value="P:DNA integration"/>
    <property type="evidence" value="ECO:0007669"/>
    <property type="project" value="UniProtKB-KW"/>
</dbReference>
<keyword evidence="4" id="KW-0233">DNA recombination</keyword>
<dbReference type="InterPro" id="IPR002104">
    <property type="entry name" value="Integrase_catalytic"/>
</dbReference>
<evidence type="ECO:0000256" key="3">
    <source>
        <dbReference type="ARBA" id="ARBA00023125"/>
    </source>
</evidence>
<accession>A0A7X1B031</accession>
<keyword evidence="3 5" id="KW-0238">DNA-binding</keyword>
<dbReference type="SUPFAM" id="SSF56349">
    <property type="entry name" value="DNA breaking-rejoining enzymes"/>
    <property type="match status" value="1"/>
</dbReference>
<comment type="caution">
    <text evidence="8">The sequence shown here is derived from an EMBL/GenBank/DDBJ whole genome shotgun (WGS) entry which is preliminary data.</text>
</comment>
<evidence type="ECO:0000256" key="4">
    <source>
        <dbReference type="ARBA" id="ARBA00023172"/>
    </source>
</evidence>
<evidence type="ECO:0000256" key="5">
    <source>
        <dbReference type="PROSITE-ProRule" id="PRU01248"/>
    </source>
</evidence>
<sequence length="322" mass="36245">MESTRKRIRVKQMALRTEQSYLGWLKRFAKFAGEVAPKEITPAHFGDFLTDLATVEKVAAGTQNQAFNAILFFYREVLGLDPGDTAGVVRAPTRRRIPVVLTVPEVTILLGELEGSMALIGRLMYGGGLRVSEVVRLRVKDLDFGQGQLIVRGGKGDKDRTTYLPLSLHEPLRNHLDRVRELHEGDRSLGHGNVWLPDSLQRKYPKAAGEWIWQYVFPAKQLAVDPRSGVVRRHHVMDKTVQREVKRAAGKAGIDKRITPHVLRHSFATHLLQRGKNIRELQELLGHADVSTTMIYTHVLQRTAADDRSPLDDLCGSNSTER</sequence>